<dbReference type="InterPro" id="IPR045886">
    <property type="entry name" value="ThiF/MoeB/HesA"/>
</dbReference>
<evidence type="ECO:0000256" key="5">
    <source>
        <dbReference type="ARBA" id="ARBA00022723"/>
    </source>
</evidence>
<evidence type="ECO:0000256" key="1">
    <source>
        <dbReference type="ARBA" id="ARBA00004514"/>
    </source>
</evidence>
<reference evidence="13" key="1">
    <citation type="submission" date="2013-11" db="EMBL/GenBank/DDBJ databases">
        <authorList>
            <person name="Aslett M."/>
        </authorList>
    </citation>
    <scope>NUCLEOTIDE SEQUENCE [LARGE SCALE GENOMIC DNA]</scope>
    <source>
        <strain evidence="13">Edinburgh</strain>
    </source>
</reference>
<dbReference type="GO" id="GO:0006777">
    <property type="term" value="P:Mo-molybdopterin cofactor biosynthetic process"/>
    <property type="evidence" value="ECO:0007669"/>
    <property type="project" value="UniProtKB-UniRule"/>
</dbReference>
<keyword evidence="8 11" id="KW-0067">ATP-binding</keyword>
<dbReference type="SMART" id="SM00450">
    <property type="entry name" value="RHOD"/>
    <property type="match status" value="1"/>
</dbReference>
<dbReference type="InterPro" id="IPR028885">
    <property type="entry name" value="MOCS3/Uba4"/>
</dbReference>
<dbReference type="GO" id="GO:0005829">
    <property type="term" value="C:cytosol"/>
    <property type="evidence" value="ECO:0007669"/>
    <property type="project" value="UniProtKB-SubCell"/>
</dbReference>
<dbReference type="WBParaSite" id="TMUE_0000000354.1">
    <property type="protein sequence ID" value="TMUE_0000000354.1"/>
    <property type="gene ID" value="WBGene00296294"/>
</dbReference>
<dbReference type="PANTHER" id="PTHR10953:SF102">
    <property type="entry name" value="ADENYLYLTRANSFERASE AND SULFURTRANSFERASE MOCS3"/>
    <property type="match status" value="1"/>
</dbReference>
<dbReference type="PROSITE" id="PS50206">
    <property type="entry name" value="RHODANESE_3"/>
    <property type="match status" value="1"/>
</dbReference>
<evidence type="ECO:0000256" key="4">
    <source>
        <dbReference type="ARBA" id="ARBA00022694"/>
    </source>
</evidence>
<keyword evidence="4 11" id="KW-0819">tRNA processing</keyword>
<dbReference type="CDD" id="cd00757">
    <property type="entry name" value="ThiF_MoeB_HesA_family"/>
    <property type="match status" value="1"/>
</dbReference>
<evidence type="ECO:0000256" key="3">
    <source>
        <dbReference type="ARBA" id="ARBA00022679"/>
    </source>
</evidence>
<dbReference type="InterPro" id="IPR036873">
    <property type="entry name" value="Rhodanese-like_dom_sf"/>
</dbReference>
<evidence type="ECO:0000313" key="15">
    <source>
        <dbReference type="WBParaSite" id="TMUE_2000007996.1"/>
    </source>
</evidence>
<evidence type="ECO:0000256" key="6">
    <source>
        <dbReference type="ARBA" id="ARBA00022741"/>
    </source>
</evidence>
<keyword evidence="2 11" id="KW-0963">Cytoplasm</keyword>
<feature type="binding site" evidence="11">
    <location>
        <position position="90"/>
    </location>
    <ligand>
        <name>ATP</name>
        <dbReference type="ChEBI" id="CHEBI:30616"/>
    </ligand>
</feature>
<accession>A0A5S6QKX7</accession>
<dbReference type="HAMAP" id="MF_03049">
    <property type="entry name" value="MOCS3_Uba4"/>
    <property type="match status" value="1"/>
</dbReference>
<feature type="active site" description="Cysteine persulfide intermediate; for sulfurtransferase activity" evidence="11">
    <location>
        <position position="353"/>
    </location>
</feature>
<reference evidence="13" key="2">
    <citation type="submission" date="2014-03" db="EMBL/GenBank/DDBJ databases">
        <title>The whipworm genome and dual-species transcriptomics of an intimate host-pathogen interaction.</title>
        <authorList>
            <person name="Foth B.J."/>
            <person name="Tsai I.J."/>
            <person name="Reid A.J."/>
            <person name="Bancroft A.J."/>
            <person name="Nichol S."/>
            <person name="Tracey A."/>
            <person name="Holroyd N."/>
            <person name="Cotton J.A."/>
            <person name="Stanley E.J."/>
            <person name="Zarowiecki M."/>
            <person name="Liu J.Z."/>
            <person name="Huckvale T."/>
            <person name="Cooper P.J."/>
            <person name="Grencis R.K."/>
            <person name="Berriman M."/>
        </authorList>
    </citation>
    <scope>NUCLEOTIDE SEQUENCE [LARGE SCALE GENOMIC DNA]</scope>
    <source>
        <strain evidence="13">Edinburgh</strain>
    </source>
</reference>
<dbReference type="Gene3D" id="3.40.250.10">
    <property type="entry name" value="Rhodanese-like domain"/>
    <property type="match status" value="1"/>
</dbReference>
<feature type="domain" description="Rhodanese" evidence="12">
    <location>
        <begin position="299"/>
        <end position="397"/>
    </location>
</feature>
<dbReference type="GO" id="GO:0004792">
    <property type="term" value="F:thiosulfate-cyanide sulfurtransferase activity"/>
    <property type="evidence" value="ECO:0007669"/>
    <property type="project" value="TreeGrafter"/>
</dbReference>
<dbReference type="PANTHER" id="PTHR10953">
    <property type="entry name" value="UBIQUITIN-ACTIVATING ENZYME E1"/>
    <property type="match status" value="1"/>
</dbReference>
<dbReference type="FunFam" id="3.40.250.10:FF:000014">
    <property type="entry name" value="Adenylyltransferase and sulfurtransferase MOCS3"/>
    <property type="match status" value="1"/>
</dbReference>
<evidence type="ECO:0000259" key="12">
    <source>
        <dbReference type="PROSITE" id="PS50206"/>
    </source>
</evidence>
<dbReference type="UniPathway" id="UPA00988"/>
<feature type="binding site" evidence="11">
    <location>
        <position position="250"/>
    </location>
    <ligand>
        <name>Zn(2+)</name>
        <dbReference type="ChEBI" id="CHEBI:29105"/>
    </ligand>
</feature>
<keyword evidence="3 11" id="KW-0808">Transferase</keyword>
<dbReference type="InterPro" id="IPR035985">
    <property type="entry name" value="Ubiquitin-activating_enz"/>
</dbReference>
<feature type="binding site" evidence="11">
    <location>
        <position position="45"/>
    </location>
    <ligand>
        <name>ATP</name>
        <dbReference type="ChEBI" id="CHEBI:30616"/>
    </ligand>
</feature>
<evidence type="ECO:0000256" key="11">
    <source>
        <dbReference type="HAMAP-Rule" id="MF_03049"/>
    </source>
</evidence>
<feature type="binding site" evidence="11">
    <location>
        <position position="175"/>
    </location>
    <ligand>
        <name>Zn(2+)</name>
        <dbReference type="ChEBI" id="CHEBI:29105"/>
    </ligand>
</feature>
<dbReference type="EC" id="2.8.1.-" evidence="11"/>
<keyword evidence="5 11" id="KW-0479">Metal-binding</keyword>
<dbReference type="AlphaFoldDB" id="A0A5S6QKX7"/>
<keyword evidence="9 11" id="KW-0501">Molybdenum cofactor biosynthesis</keyword>
<dbReference type="GO" id="GO:0070566">
    <property type="term" value="F:adenylyltransferase activity"/>
    <property type="evidence" value="ECO:0007669"/>
    <property type="project" value="InterPro"/>
</dbReference>
<comment type="pathway">
    <text evidence="11">tRNA modification; 5-methoxycarbonylmethyl-2-thiouridine-tRNA biosynthesis.</text>
</comment>
<feature type="binding site" evidence="11">
    <location>
        <begin position="134"/>
        <end position="135"/>
    </location>
    <ligand>
        <name>ATP</name>
        <dbReference type="ChEBI" id="CHEBI:30616"/>
    </ligand>
</feature>
<dbReference type="GO" id="GO:0032447">
    <property type="term" value="P:protein urmylation"/>
    <property type="evidence" value="ECO:0007669"/>
    <property type="project" value="TreeGrafter"/>
</dbReference>
<dbReference type="Pfam" id="PF00581">
    <property type="entry name" value="Rhodanese"/>
    <property type="match status" value="1"/>
</dbReference>
<dbReference type="GO" id="GO:0002143">
    <property type="term" value="P:tRNA wobble position uridine thiolation"/>
    <property type="evidence" value="ECO:0007669"/>
    <property type="project" value="InterPro"/>
</dbReference>
<dbReference type="GO" id="GO:0005524">
    <property type="term" value="F:ATP binding"/>
    <property type="evidence" value="ECO:0007669"/>
    <property type="project" value="UniProtKB-KW"/>
</dbReference>
<comment type="cofactor">
    <cofactor evidence="11">
        <name>Zn(2+)</name>
        <dbReference type="ChEBI" id="CHEBI:29105"/>
    </cofactor>
    <text evidence="11">Binds 1 zinc ion per subunit.</text>
</comment>
<proteinExistence type="inferred from homology"/>
<keyword evidence="7 11" id="KW-0862">Zinc</keyword>
<keyword evidence="6 11" id="KW-0547">Nucleotide-binding</keyword>
<feature type="binding site" evidence="11">
    <location>
        <position position="178"/>
    </location>
    <ligand>
        <name>Zn(2+)</name>
        <dbReference type="ChEBI" id="CHEBI:29105"/>
    </ligand>
</feature>
<name>A0A5S6QKX7_TRIMR</name>
<evidence type="ECO:0000256" key="9">
    <source>
        <dbReference type="ARBA" id="ARBA00023150"/>
    </source>
</evidence>
<dbReference type="GO" id="GO:0046872">
    <property type="term" value="F:metal ion binding"/>
    <property type="evidence" value="ECO:0007669"/>
    <property type="project" value="UniProtKB-KW"/>
</dbReference>
<dbReference type="FunFam" id="3.40.50.720:FF:000033">
    <property type="entry name" value="Adenylyltransferase and sulfurtransferase MOCS3"/>
    <property type="match status" value="1"/>
</dbReference>
<evidence type="ECO:0000256" key="10">
    <source>
        <dbReference type="ARBA" id="ARBA00023268"/>
    </source>
</evidence>
<evidence type="ECO:0000313" key="13">
    <source>
        <dbReference type="Proteomes" id="UP000046395"/>
    </source>
</evidence>
<organism evidence="13 15">
    <name type="scientific">Trichuris muris</name>
    <name type="common">Mouse whipworm</name>
    <dbReference type="NCBI Taxonomy" id="70415"/>
    <lineage>
        <taxon>Eukaryota</taxon>
        <taxon>Metazoa</taxon>
        <taxon>Ecdysozoa</taxon>
        <taxon>Nematoda</taxon>
        <taxon>Enoplea</taxon>
        <taxon>Dorylaimia</taxon>
        <taxon>Trichinellida</taxon>
        <taxon>Trichuridae</taxon>
        <taxon>Trichuris</taxon>
    </lineage>
</organism>
<dbReference type="Pfam" id="PF00899">
    <property type="entry name" value="ThiF"/>
    <property type="match status" value="1"/>
</dbReference>
<dbReference type="NCBIfam" id="NF004281">
    <property type="entry name" value="PRK05690.1"/>
    <property type="match status" value="1"/>
</dbReference>
<feature type="binding site" evidence="11">
    <location>
        <position position="66"/>
    </location>
    <ligand>
        <name>ATP</name>
        <dbReference type="ChEBI" id="CHEBI:30616"/>
    </ligand>
</feature>
<evidence type="ECO:0000256" key="7">
    <source>
        <dbReference type="ARBA" id="ARBA00022833"/>
    </source>
</evidence>
<reference evidence="14 15" key="3">
    <citation type="submission" date="2019-12" db="UniProtKB">
        <authorList>
            <consortium name="WormBaseParasite"/>
        </authorList>
    </citation>
    <scope>IDENTIFICATION</scope>
</reference>
<feature type="binding site" evidence="11">
    <location>
        <begin position="73"/>
        <end position="77"/>
    </location>
    <ligand>
        <name>ATP</name>
        <dbReference type="ChEBI" id="CHEBI:30616"/>
    </ligand>
</feature>
<keyword evidence="10 11" id="KW-0511">Multifunctional enzyme</keyword>
<evidence type="ECO:0000256" key="2">
    <source>
        <dbReference type="ARBA" id="ARBA00022490"/>
    </source>
</evidence>
<dbReference type="STRING" id="70415.A0A5S6QKX7"/>
<dbReference type="InterPro" id="IPR000594">
    <property type="entry name" value="ThiF_NAD_FAD-bd"/>
</dbReference>
<comment type="subcellular location">
    <subcellularLocation>
        <location evidence="1">Cytoplasm</location>
        <location evidence="1">Cytosol</location>
    </subcellularLocation>
</comment>
<sequence length="399" mass="43669">MYELRHDFCPMEVKRYGRQLILPELGVAGQTALKNFRVLVVGAGGLGCPCAIYLAAAGIGKLGIIDGDVIEESNLHRQILHTEDRVGKSKAESIRIAVEALNSNVSCQVYSEKLTSDNALSIISSYDLVCDCSDNAPTRYLLNDVCVIAKIVLVSGSALRWEGQLTTYSVGKGPCYRCLYPKPPPPESVTSCAQGGVLGTVPGTIGTLQANEAIKIAAGLESSYVGRLLLFDAIDGSFRTVKLRPRNVHCAVCGDSPTIRSPVDYEDFCGSPLCDNVRSLRYLGSEDRISVQQLKVMLNSEDVLLIDCRPSHQWDIGHFSRAINIPLETIEKSEPERLRELLNGHSRNAFVICHRGNQSQLAVARLRSKLGHSTEWSFKDVVGGVEAWSKEIDNSFPVY</sequence>
<feature type="active site" description="Glycyl thioester intermediate; for adenylyltransferase activity" evidence="11">
    <location>
        <position position="192"/>
    </location>
</feature>
<dbReference type="GO" id="GO:0042292">
    <property type="term" value="F:URM1 activating enzyme activity"/>
    <property type="evidence" value="ECO:0007669"/>
    <property type="project" value="TreeGrafter"/>
</dbReference>
<dbReference type="SUPFAM" id="SSF69572">
    <property type="entry name" value="Activating enzymes of the ubiquitin-like proteins"/>
    <property type="match status" value="1"/>
</dbReference>
<protein>
    <recommendedName>
        <fullName evidence="11">Adenylyltransferase and sulfurtransferase MOCS3 homolog</fullName>
    </recommendedName>
    <alternativeName>
        <fullName evidence="11">UBA4 homolog</fullName>
    </alternativeName>
    <alternativeName>
        <fullName evidence="11">Ubiquitin-like protein activator 4 homolog</fullName>
    </alternativeName>
    <domain>
        <recommendedName>
            <fullName evidence="11">Adenylyltransferase</fullName>
            <ecNumber evidence="11">2.7.7.-</ecNumber>
        </recommendedName>
    </domain>
    <domain>
        <recommendedName>
            <fullName evidence="11">Sulfurtransferase</fullName>
            <ecNumber evidence="11">2.8.1.-</ecNumber>
        </recommendedName>
    </domain>
</protein>
<dbReference type="InterPro" id="IPR001763">
    <property type="entry name" value="Rhodanese-like_dom"/>
</dbReference>
<feature type="binding site" evidence="11">
    <location>
        <position position="253"/>
    </location>
    <ligand>
        <name>Zn(2+)</name>
        <dbReference type="ChEBI" id="CHEBI:29105"/>
    </ligand>
</feature>
<dbReference type="Gene3D" id="3.40.50.720">
    <property type="entry name" value="NAD(P)-binding Rossmann-like Domain"/>
    <property type="match status" value="1"/>
</dbReference>
<dbReference type="WBParaSite" id="TMUE_2000007996.1">
    <property type="protein sequence ID" value="TMUE_2000007996.1"/>
    <property type="gene ID" value="WBGene00300115"/>
</dbReference>
<comment type="function">
    <text evidence="11">Plays a central role in 2-thiolation of mcm(5)S(2)U at tRNA wobble positions of cytosolic tRNA(Lys), tRNA(Glu) and tRNA(Gln). Acts by mediating the C-terminal thiocarboxylation of the sulfur carrier URM1. Its N-terminus first activates URM1 as acyl-adenylate (-COAMP), then the persulfide sulfur on the catalytic cysteine is transferred to URM1 to form thiocarboxylation (-COSH) of its C-terminus. The reaction probably involves hydrogen sulfide that is generated from the persulfide intermediate and that acts as nucleophile towards URM1. Subsequently, a transient disulfide bond is formed. Does not use thiosulfate as sulfur donor; NFS1 probably acting as a sulfur donor for thiocarboxylation reactions.</text>
</comment>
<keyword evidence="13" id="KW-1185">Reference proteome</keyword>
<evidence type="ECO:0000313" key="14">
    <source>
        <dbReference type="WBParaSite" id="TMUE_0000000354.1"/>
    </source>
</evidence>
<comment type="similarity">
    <text evidence="11">In the N-terminal section; belongs to the HesA/MoeB/ThiF family. UBA4 subfamily.</text>
</comment>
<evidence type="ECO:0000256" key="8">
    <source>
        <dbReference type="ARBA" id="ARBA00022840"/>
    </source>
</evidence>
<dbReference type="EC" id="2.7.7.-" evidence="11"/>
<dbReference type="Proteomes" id="UP000046395">
    <property type="component" value="Unassembled WGS sequence"/>
</dbReference>